<reference evidence="2" key="1">
    <citation type="submission" date="2016-10" db="EMBL/GenBank/DDBJ databases">
        <authorList>
            <person name="Varghese N."/>
            <person name="Submissions S."/>
        </authorList>
    </citation>
    <scope>NUCLEOTIDE SEQUENCE [LARGE SCALE GENOMIC DNA]</scope>
    <source>
        <strain evidence="2">JS21-1</strain>
    </source>
</reference>
<name>A0A1H7SA53_9SPHN</name>
<evidence type="ECO:0000313" key="1">
    <source>
        <dbReference type="EMBL" id="SEL69373.1"/>
    </source>
</evidence>
<organism evidence="1 2">
    <name type="scientific">Sphingomonas palmae</name>
    <dbReference type="NCBI Taxonomy" id="1855283"/>
    <lineage>
        <taxon>Bacteria</taxon>
        <taxon>Pseudomonadati</taxon>
        <taxon>Pseudomonadota</taxon>
        <taxon>Alphaproteobacteria</taxon>
        <taxon>Sphingomonadales</taxon>
        <taxon>Sphingomonadaceae</taxon>
        <taxon>Sphingomonas</taxon>
    </lineage>
</organism>
<dbReference type="STRING" id="1855283.SAMN05216382_2498"/>
<dbReference type="Proteomes" id="UP000199214">
    <property type="component" value="Unassembled WGS sequence"/>
</dbReference>
<dbReference type="EMBL" id="FNZZ01000004">
    <property type="protein sequence ID" value="SEL69373.1"/>
    <property type="molecule type" value="Genomic_DNA"/>
</dbReference>
<gene>
    <name evidence="1" type="ORF">SAMN05216382_2498</name>
</gene>
<proteinExistence type="predicted"/>
<keyword evidence="2" id="KW-1185">Reference proteome</keyword>
<evidence type="ECO:0000313" key="2">
    <source>
        <dbReference type="Proteomes" id="UP000199214"/>
    </source>
</evidence>
<protein>
    <submittedName>
        <fullName evidence="1">Uncharacterized protein</fullName>
    </submittedName>
</protein>
<dbReference type="AlphaFoldDB" id="A0A1H7SA53"/>
<dbReference type="RefSeq" id="WP_177171645.1">
    <property type="nucleotide sequence ID" value="NZ_FNZZ01000004.1"/>
</dbReference>
<accession>A0A1H7SA53</accession>
<sequence>MLRLFKTSFFWQFAGGFAVGAAGLFALQPEAVAQSGAHVVQPAPIHATR</sequence>